<comment type="function">
    <text evidence="2">May play the central regulatory role in sporulation. It may be an element of the effector pathway responsible for the activation of sporulation genes in response to nutritional stress. Spo0A may act in concert with spo0H (a sigma factor) to control the expression of some genes that are critical to the sporulation process.</text>
</comment>
<evidence type="ECO:0000313" key="7">
    <source>
        <dbReference type="Proteomes" id="UP000323521"/>
    </source>
</evidence>
<dbReference type="Proteomes" id="UP000323521">
    <property type="component" value="Chromosome"/>
</dbReference>
<dbReference type="InterPro" id="IPR001789">
    <property type="entry name" value="Sig_transdc_resp-reg_receiver"/>
</dbReference>
<dbReference type="GO" id="GO:0003723">
    <property type="term" value="F:RNA binding"/>
    <property type="evidence" value="ECO:0007669"/>
    <property type="project" value="InterPro"/>
</dbReference>
<dbReference type="PANTHER" id="PTHR43367:SF1">
    <property type="entry name" value="TWO-COMPONENT RESPONSE REGULATOR-LIKE APRR6-RELATED"/>
    <property type="match status" value="1"/>
</dbReference>
<dbReference type="Pfam" id="PF03861">
    <property type="entry name" value="ANTAR"/>
    <property type="match status" value="1"/>
</dbReference>
<dbReference type="InterPro" id="IPR005561">
    <property type="entry name" value="ANTAR"/>
</dbReference>
<dbReference type="EMBL" id="CP017634">
    <property type="protein sequence ID" value="ATW28797.1"/>
    <property type="molecule type" value="Genomic_DNA"/>
</dbReference>
<feature type="modified residue" description="4-aspartylphosphate" evidence="3">
    <location>
        <position position="57"/>
    </location>
</feature>
<dbReference type="InterPro" id="IPR008327">
    <property type="entry name" value="Sig_transdc_resp-reg_antiterm"/>
</dbReference>
<dbReference type="OrthoDB" id="9808843at2"/>
<proteinExistence type="predicted"/>
<evidence type="ECO:0000313" key="6">
    <source>
        <dbReference type="EMBL" id="ATW28797.1"/>
    </source>
</evidence>
<dbReference type="Pfam" id="PF00072">
    <property type="entry name" value="Response_reg"/>
    <property type="match status" value="1"/>
</dbReference>
<dbReference type="AlphaFoldDB" id="A0A3G1L2B2"/>
<accession>A0A3G1L2B2</accession>
<feature type="domain" description="ANTAR" evidence="5">
    <location>
        <begin position="127"/>
        <end position="188"/>
    </location>
</feature>
<dbReference type="PANTHER" id="PTHR43367">
    <property type="match status" value="1"/>
</dbReference>
<feature type="domain" description="Response regulatory" evidence="4">
    <location>
        <begin position="7"/>
        <end position="121"/>
    </location>
</feature>
<dbReference type="KEGG" id="fwa:DCMF_21370"/>
<dbReference type="InterPro" id="IPR036388">
    <property type="entry name" value="WH-like_DNA-bd_sf"/>
</dbReference>
<protein>
    <recommendedName>
        <fullName evidence="1">Stage 0 sporulation protein A homolog</fullName>
    </recommendedName>
</protein>
<dbReference type="SUPFAM" id="SSF52172">
    <property type="entry name" value="CheY-like"/>
    <property type="match status" value="1"/>
</dbReference>
<evidence type="ECO:0000256" key="3">
    <source>
        <dbReference type="PROSITE-ProRule" id="PRU00169"/>
    </source>
</evidence>
<dbReference type="PROSITE" id="PS50110">
    <property type="entry name" value="RESPONSE_REGULATORY"/>
    <property type="match status" value="1"/>
</dbReference>
<gene>
    <name evidence="6" type="ORF">DCMF_21370</name>
</gene>
<dbReference type="PROSITE" id="PS50921">
    <property type="entry name" value="ANTAR"/>
    <property type="match status" value="1"/>
</dbReference>
<evidence type="ECO:0000259" key="4">
    <source>
        <dbReference type="PROSITE" id="PS50110"/>
    </source>
</evidence>
<evidence type="ECO:0000259" key="5">
    <source>
        <dbReference type="PROSITE" id="PS50921"/>
    </source>
</evidence>
<organism evidence="6 7">
    <name type="scientific">Formimonas warabiya</name>
    <dbReference type="NCBI Taxonomy" id="1761012"/>
    <lineage>
        <taxon>Bacteria</taxon>
        <taxon>Bacillati</taxon>
        <taxon>Bacillota</taxon>
        <taxon>Clostridia</taxon>
        <taxon>Eubacteriales</taxon>
        <taxon>Peptococcaceae</taxon>
        <taxon>Candidatus Formimonas</taxon>
    </lineage>
</organism>
<name>A0A3G1L2B2_FORW1</name>
<keyword evidence="7" id="KW-1185">Reference proteome</keyword>
<dbReference type="PIRSF" id="PIRSF036382">
    <property type="entry name" value="RR_antiterm"/>
    <property type="match status" value="1"/>
</dbReference>
<dbReference type="InterPro" id="IPR011006">
    <property type="entry name" value="CheY-like_superfamily"/>
</dbReference>
<keyword evidence="3" id="KW-0597">Phosphoprotein</keyword>
<evidence type="ECO:0000256" key="2">
    <source>
        <dbReference type="ARBA" id="ARBA00024867"/>
    </source>
</evidence>
<evidence type="ECO:0000256" key="1">
    <source>
        <dbReference type="ARBA" id="ARBA00018672"/>
    </source>
</evidence>
<dbReference type="SMART" id="SM01012">
    <property type="entry name" value="ANTAR"/>
    <property type="match status" value="1"/>
</dbReference>
<dbReference type="Gene3D" id="3.40.50.2300">
    <property type="match status" value="1"/>
</dbReference>
<dbReference type="GO" id="GO:0000160">
    <property type="term" value="P:phosphorelay signal transduction system"/>
    <property type="evidence" value="ECO:0007669"/>
    <property type="project" value="InterPro"/>
</dbReference>
<dbReference type="SMART" id="SM00448">
    <property type="entry name" value="REC"/>
    <property type="match status" value="1"/>
</dbReference>
<dbReference type="Gene3D" id="1.10.10.10">
    <property type="entry name" value="Winged helix-like DNA-binding domain superfamily/Winged helix DNA-binding domain"/>
    <property type="match status" value="1"/>
</dbReference>
<dbReference type="RefSeq" id="WP_148136302.1">
    <property type="nucleotide sequence ID" value="NZ_CP017634.1"/>
</dbReference>
<sequence length="197" mass="22435">MHGVESKIFIGSADRALRKRLRSILQQQGHLIIGEAEDGAGSLRVIRRVLPDLVILDKDLPGMPGMEVSKIIEDDKICPVLLLTPTWEQELFEKAKDSWVFAFLVKPIQEGHLLSTASFVINAFQKMMKLARQVDELKETLETRKIVERAKGILMKNLDLPEAEAYRRIQQQSMDKCLPMKQVAEAIILAYDIKKKK</sequence>
<reference evidence="6 7" key="1">
    <citation type="submission" date="2016-10" db="EMBL/GenBank/DDBJ databases">
        <title>Complete Genome Sequence of Peptococcaceae strain DCMF.</title>
        <authorList>
            <person name="Edwards R.J."/>
            <person name="Holland S.I."/>
            <person name="Deshpande N.P."/>
            <person name="Wong Y.K."/>
            <person name="Ertan H."/>
            <person name="Manefield M."/>
            <person name="Russell T.L."/>
            <person name="Lee M.J."/>
        </authorList>
    </citation>
    <scope>NUCLEOTIDE SEQUENCE [LARGE SCALE GENOMIC DNA]</scope>
    <source>
        <strain evidence="6 7">DCMF</strain>
    </source>
</reference>